<sequence>MDYHKIPQNVSTFEGRIVGKFTARQFTYLAIGGIIIFILFSTPINSIYRIILIAITLLWSVFFALISFEGRGTDLWIALFSKAIFYPTLRIWKKSEVPPAFLLPTFKIEHQVKSASWRTKPKEELKKFIASQKMTESLSNLTDEERLFLAKIESFR</sequence>
<protein>
    <recommendedName>
        <fullName evidence="4">PrgI family protein</fullName>
    </recommendedName>
</protein>
<evidence type="ECO:0000313" key="2">
    <source>
        <dbReference type="EMBL" id="KKS42330.1"/>
    </source>
</evidence>
<feature type="transmembrane region" description="Helical" evidence="1">
    <location>
        <begin position="46"/>
        <end position="66"/>
    </location>
</feature>
<proteinExistence type="predicted"/>
<dbReference type="InterPro" id="IPR024414">
    <property type="entry name" value="Uncharacterised_PrgI"/>
</dbReference>
<evidence type="ECO:0008006" key="4">
    <source>
        <dbReference type="Google" id="ProtNLM"/>
    </source>
</evidence>
<dbReference type="Pfam" id="PF12666">
    <property type="entry name" value="PrgI"/>
    <property type="match status" value="1"/>
</dbReference>
<keyword evidence="1" id="KW-0812">Transmembrane</keyword>
<name>A0A0G0Z0M8_9BACT</name>
<gene>
    <name evidence="2" type="ORF">UV05_C0047G0007</name>
</gene>
<keyword evidence="1" id="KW-0472">Membrane</keyword>
<comment type="caution">
    <text evidence="2">The sequence shown here is derived from an EMBL/GenBank/DDBJ whole genome shotgun (WGS) entry which is preliminary data.</text>
</comment>
<evidence type="ECO:0000313" key="3">
    <source>
        <dbReference type="Proteomes" id="UP000034875"/>
    </source>
</evidence>
<accession>A0A0G0Z0M8</accession>
<dbReference type="EMBL" id="LCCZ01000047">
    <property type="protein sequence ID" value="KKS42330.1"/>
    <property type="molecule type" value="Genomic_DNA"/>
</dbReference>
<dbReference type="Proteomes" id="UP000034875">
    <property type="component" value="Unassembled WGS sequence"/>
</dbReference>
<organism evidence="2 3">
    <name type="scientific">candidate division CPR1 bacterium GW2011_GWA2_42_17</name>
    <dbReference type="NCBI Taxonomy" id="1618341"/>
    <lineage>
        <taxon>Bacteria</taxon>
        <taxon>candidate division CPR1</taxon>
    </lineage>
</organism>
<dbReference type="AlphaFoldDB" id="A0A0G0Z0M8"/>
<feature type="transmembrane region" description="Helical" evidence="1">
    <location>
        <begin position="21"/>
        <end position="40"/>
    </location>
</feature>
<evidence type="ECO:0000256" key="1">
    <source>
        <dbReference type="SAM" id="Phobius"/>
    </source>
</evidence>
<reference evidence="2 3" key="1">
    <citation type="journal article" date="2015" name="Nature">
        <title>rRNA introns, odd ribosomes, and small enigmatic genomes across a large radiation of phyla.</title>
        <authorList>
            <person name="Brown C.T."/>
            <person name="Hug L.A."/>
            <person name="Thomas B.C."/>
            <person name="Sharon I."/>
            <person name="Castelle C.J."/>
            <person name="Singh A."/>
            <person name="Wilkins M.J."/>
            <person name="Williams K.H."/>
            <person name="Banfield J.F."/>
        </authorList>
    </citation>
    <scope>NUCLEOTIDE SEQUENCE [LARGE SCALE GENOMIC DNA]</scope>
</reference>
<keyword evidence="1" id="KW-1133">Transmembrane helix</keyword>